<dbReference type="InterPro" id="IPR033709">
    <property type="entry name" value="Anticodon_Ile_ABEc"/>
</dbReference>
<dbReference type="InterPro" id="IPR001412">
    <property type="entry name" value="aa-tRNA-synth_I_CS"/>
</dbReference>
<dbReference type="Gene3D" id="3.40.50.620">
    <property type="entry name" value="HUPs"/>
    <property type="match status" value="2"/>
</dbReference>
<dbReference type="PANTHER" id="PTHR42780:SF1">
    <property type="entry name" value="ISOLEUCINE--TRNA LIGASE, CYTOPLASMIC"/>
    <property type="match status" value="1"/>
</dbReference>
<dbReference type="FunFam" id="3.40.50.620:FF:000063">
    <property type="entry name" value="Isoleucine--tRNA ligase"/>
    <property type="match status" value="1"/>
</dbReference>
<dbReference type="InterPro" id="IPR023586">
    <property type="entry name" value="Ile-tRNA-ligase_type2"/>
</dbReference>
<sequence length="1086" mass="122307">MPHKSKGTSKRRLRLAAQASRPALPYGIAGRGPHKSKGTGKAFGFKITSLKGLTLKMQKVDVKEKARARDVRILKKWSDEDTFRKSMENRAGRPNYVFYEGPPTANGVPHIGHVLGRVIKDFIGRYQTMKGFRVVRKAGWDTHGLPVELGVQKKLGISGKHEIEEYGVEKFIKECKESVFGYEKQWREFTEAIGYWTDLDNPYVTLDNTYIESVWNILATVHDKGLMYRGHRVSPYCPSCQTTLSSHEVAQGYKTVKDLSATAKFKLEGSGDYVLAWTTTPWTLPAHMALAMNPEMEYVRARQEDGVYILAKNLVDEVLKGEYTILSTHTGADFIGQSYTPPFSYIQAEKHNVIVGASFVTDSSGTGIVHMAPAHGEDDYKSCRENGISFVNVVDTSGKYTAVVSDFAGRFVKDVDLDIIKVLSEKGLLYNKEKYEHSYPFCWRCDTPLLYYATDSWFIQTTAIKDQLIANNNTVDWYPDHVREGRFGKFLEELVDWNISRNRYWGTPLNVWVCQDTGKEFAPHSIAELRSMAIGEVPEDIELHKPYVDNIKLRSPFSEGGVMVRTPEVIDVWFDSGSMPFAQSHYPFENNETFEDQYPADMICEGIDQTRGWFYSLLAVSTLFKGKAPYKAVIAHGHIFDENGQKMSKSKGNVIDPWEIMNEYGTDAFRWAILSDSAPWNNKRFSRGLVGETKSKVVDTLVNTHAFLTLYAGIDGYDPAEHPFKVSEHKLDRWILSRLNSLILLVDKGLAVNDFVNTSKAVENFVDELSNWYIRRSRDRFWGSGLGEEKLDAYRTLTHVLLKTATLMAPFTPMLSEDIFTNLGGGESVHLADYPKADESLIDLELERDMESARGIVELARNVRNETGIKNRQPLSELIVSLDRDFAIADYEEIIKDEINVKHIVLENSDSGFVDFTLKLNLKVAGKKYGKNVGFIQGFLKGMDSDATRKAVTDGMVAVVSPDGEELQITAEELLVEKQAKSGFAAASGYGLTVALNTEITPELEQEGWVREIIRAVQDYRKRLDLAIEKRIDLTLQLDDELKAAVTAFEHVLRDNVLVAELAFDGDHSFEAVDVSGKPIGIFIKG</sequence>
<evidence type="ECO:0000256" key="9">
    <source>
        <dbReference type="ARBA" id="ARBA00022833"/>
    </source>
</evidence>
<dbReference type="PANTHER" id="PTHR42780">
    <property type="entry name" value="SOLEUCYL-TRNA SYNTHETASE"/>
    <property type="match status" value="1"/>
</dbReference>
<comment type="catalytic activity">
    <reaction evidence="14 15">
        <text>tRNA(Ile) + L-isoleucine + ATP = L-isoleucyl-tRNA(Ile) + AMP + diphosphate</text>
        <dbReference type="Rhea" id="RHEA:11060"/>
        <dbReference type="Rhea" id="RHEA-COMP:9666"/>
        <dbReference type="Rhea" id="RHEA-COMP:9695"/>
        <dbReference type="ChEBI" id="CHEBI:30616"/>
        <dbReference type="ChEBI" id="CHEBI:33019"/>
        <dbReference type="ChEBI" id="CHEBI:58045"/>
        <dbReference type="ChEBI" id="CHEBI:78442"/>
        <dbReference type="ChEBI" id="CHEBI:78528"/>
        <dbReference type="ChEBI" id="CHEBI:456215"/>
        <dbReference type="EC" id="6.1.1.5"/>
    </reaction>
</comment>
<dbReference type="SUPFAM" id="SSF47323">
    <property type="entry name" value="Anticodon-binding domain of a subclass of class I aminoacyl-tRNA synthetases"/>
    <property type="match status" value="2"/>
</dbReference>
<dbReference type="GO" id="GO:0008270">
    <property type="term" value="F:zinc ion binding"/>
    <property type="evidence" value="ECO:0007669"/>
    <property type="project" value="UniProtKB-UniRule"/>
</dbReference>
<gene>
    <name evidence="15" type="primary">ileS</name>
    <name evidence="18" type="ORF">SAMN05216192_1032</name>
</gene>
<dbReference type="Pfam" id="PF00133">
    <property type="entry name" value="tRNA-synt_1"/>
    <property type="match status" value="1"/>
</dbReference>
<evidence type="ECO:0000256" key="13">
    <source>
        <dbReference type="ARBA" id="ARBA00025217"/>
    </source>
</evidence>
<feature type="short sequence motif" description="'KMSKS' region" evidence="15">
    <location>
        <begin position="646"/>
        <end position="650"/>
    </location>
</feature>
<name>A0A1G8HQK8_9BACL</name>
<dbReference type="InterPro" id="IPR002300">
    <property type="entry name" value="aa-tRNA-synth_Ia"/>
</dbReference>
<keyword evidence="9 15" id="KW-0862">Zinc</keyword>
<evidence type="ECO:0000256" key="7">
    <source>
        <dbReference type="ARBA" id="ARBA00022723"/>
    </source>
</evidence>
<dbReference type="InterPro" id="IPR013155">
    <property type="entry name" value="M/V/L/I-tRNA-synth_anticd-bd"/>
</dbReference>
<evidence type="ECO:0000256" key="4">
    <source>
        <dbReference type="ARBA" id="ARBA00011245"/>
    </source>
</evidence>
<proteinExistence type="inferred from homology"/>
<dbReference type="EC" id="6.1.1.5" evidence="15"/>
<comment type="similarity">
    <text evidence="3 15">Belongs to the class-I aminoacyl-tRNA synthetase family. IleS type 2 subfamily.</text>
</comment>
<evidence type="ECO:0000259" key="16">
    <source>
        <dbReference type="Pfam" id="PF00133"/>
    </source>
</evidence>
<dbReference type="SUPFAM" id="SSF50677">
    <property type="entry name" value="ValRS/IleRS/LeuRS editing domain"/>
    <property type="match status" value="1"/>
</dbReference>
<comment type="cofactor">
    <cofactor evidence="1 15">
        <name>Zn(2+)</name>
        <dbReference type="ChEBI" id="CHEBI:29105"/>
    </cofactor>
</comment>
<dbReference type="GO" id="GO:0005524">
    <property type="term" value="F:ATP binding"/>
    <property type="evidence" value="ECO:0007669"/>
    <property type="project" value="UniProtKB-UniRule"/>
</dbReference>
<dbReference type="CDD" id="cd00818">
    <property type="entry name" value="IleRS_core"/>
    <property type="match status" value="1"/>
</dbReference>
<keyword evidence="12 15" id="KW-0030">Aminoacyl-tRNA synthetase</keyword>
<dbReference type="GO" id="GO:0000049">
    <property type="term" value="F:tRNA binding"/>
    <property type="evidence" value="ECO:0007669"/>
    <property type="project" value="InterPro"/>
</dbReference>
<keyword evidence="19" id="KW-1185">Reference proteome</keyword>
<feature type="domain" description="Aminoacyl-tRNA synthetase class Ia" evidence="16">
    <location>
        <begin position="73"/>
        <end position="677"/>
    </location>
</feature>
<dbReference type="GO" id="GO:0004822">
    <property type="term" value="F:isoleucine-tRNA ligase activity"/>
    <property type="evidence" value="ECO:0007669"/>
    <property type="project" value="UniProtKB-UniRule"/>
</dbReference>
<dbReference type="InterPro" id="IPR009008">
    <property type="entry name" value="Val/Leu/Ile-tRNA-synth_edit"/>
</dbReference>
<evidence type="ECO:0000256" key="8">
    <source>
        <dbReference type="ARBA" id="ARBA00022741"/>
    </source>
</evidence>
<keyword evidence="11 15" id="KW-0648">Protein biosynthesis</keyword>
<dbReference type="GO" id="GO:0005737">
    <property type="term" value="C:cytoplasm"/>
    <property type="evidence" value="ECO:0007669"/>
    <property type="project" value="UniProtKB-SubCell"/>
</dbReference>
<accession>A0A1G8HQK8</accession>
<evidence type="ECO:0000313" key="19">
    <source>
        <dbReference type="Proteomes" id="UP000199050"/>
    </source>
</evidence>
<dbReference type="GO" id="GO:0002161">
    <property type="term" value="F:aminoacyl-tRNA deacylase activity"/>
    <property type="evidence" value="ECO:0007669"/>
    <property type="project" value="InterPro"/>
</dbReference>
<dbReference type="InterPro" id="IPR009080">
    <property type="entry name" value="tRNAsynth_Ia_anticodon-bd"/>
</dbReference>
<dbReference type="InterPro" id="IPR014729">
    <property type="entry name" value="Rossmann-like_a/b/a_fold"/>
</dbReference>
<dbReference type="HAMAP" id="MF_02003">
    <property type="entry name" value="Ile_tRNA_synth_type2"/>
    <property type="match status" value="1"/>
</dbReference>
<evidence type="ECO:0000256" key="15">
    <source>
        <dbReference type="HAMAP-Rule" id="MF_02003"/>
    </source>
</evidence>
<dbReference type="AlphaFoldDB" id="A0A1G8HQK8"/>
<evidence type="ECO:0000313" key="18">
    <source>
        <dbReference type="EMBL" id="SDI08894.1"/>
    </source>
</evidence>
<reference evidence="19" key="1">
    <citation type="submission" date="2016-10" db="EMBL/GenBank/DDBJ databases">
        <authorList>
            <person name="Varghese N."/>
            <person name="Submissions S."/>
        </authorList>
    </citation>
    <scope>NUCLEOTIDE SEQUENCE [LARGE SCALE GENOMIC DNA]</scope>
    <source>
        <strain evidence="19">CGMCC 1.11012</strain>
    </source>
</reference>
<keyword evidence="8 15" id="KW-0547">Nucleotide-binding</keyword>
<dbReference type="NCBIfam" id="TIGR00392">
    <property type="entry name" value="ileS"/>
    <property type="match status" value="1"/>
</dbReference>
<evidence type="ECO:0000256" key="1">
    <source>
        <dbReference type="ARBA" id="ARBA00001947"/>
    </source>
</evidence>
<keyword evidence="5 15" id="KW-0963">Cytoplasm</keyword>
<dbReference type="PRINTS" id="PR00984">
    <property type="entry name" value="TRNASYNTHILE"/>
</dbReference>
<comment type="function">
    <text evidence="13 15">Catalyzes the attachment of isoleucine to tRNA(Ile). As IleRS can inadvertently accommodate and process structurally similar amino acids such as valine, to avoid such errors it has two additional distinct tRNA(Ile)-dependent editing activities. One activity is designated as 'pretransfer' editing and involves the hydrolysis of activated Val-AMP. The other activity is designated 'posttransfer' editing and involves deacylation of mischarged Val-tRNA(Ile).</text>
</comment>
<organism evidence="18 19">
    <name type="scientific">Paenibacillus typhae</name>
    <dbReference type="NCBI Taxonomy" id="1174501"/>
    <lineage>
        <taxon>Bacteria</taxon>
        <taxon>Bacillati</taxon>
        <taxon>Bacillota</taxon>
        <taxon>Bacilli</taxon>
        <taxon>Bacillales</taxon>
        <taxon>Paenibacillaceae</taxon>
        <taxon>Paenibacillus</taxon>
    </lineage>
</organism>
<evidence type="ECO:0000256" key="2">
    <source>
        <dbReference type="ARBA" id="ARBA00004496"/>
    </source>
</evidence>
<evidence type="ECO:0000256" key="10">
    <source>
        <dbReference type="ARBA" id="ARBA00022840"/>
    </source>
</evidence>
<dbReference type="GO" id="GO:0006428">
    <property type="term" value="P:isoleucyl-tRNA aminoacylation"/>
    <property type="evidence" value="ECO:0007669"/>
    <property type="project" value="UniProtKB-UniRule"/>
</dbReference>
<evidence type="ECO:0000256" key="14">
    <source>
        <dbReference type="ARBA" id="ARBA00048359"/>
    </source>
</evidence>
<evidence type="ECO:0000256" key="3">
    <source>
        <dbReference type="ARBA" id="ARBA00007078"/>
    </source>
</evidence>
<dbReference type="STRING" id="1174501.SAMN05216192_1032"/>
<dbReference type="SUPFAM" id="SSF52374">
    <property type="entry name" value="Nucleotidylyl transferase"/>
    <property type="match status" value="1"/>
</dbReference>
<dbReference type="Gene3D" id="1.10.730.10">
    <property type="entry name" value="Isoleucyl-tRNA Synthetase, Domain 1"/>
    <property type="match status" value="1"/>
</dbReference>
<keyword evidence="10 15" id="KW-0067">ATP-binding</keyword>
<comment type="domain">
    <text evidence="15">IleRS has two distinct active sites: one for aminoacylation and one for editing. The misactivated valine is translocated from the active site to the editing site, which sterically excludes the correctly activated isoleucine. The single editing site contains two valyl binding pockets, one specific for each substrate (Val-AMP or Val-tRNA(Ile)).</text>
</comment>
<evidence type="ECO:0000256" key="5">
    <source>
        <dbReference type="ARBA" id="ARBA00022490"/>
    </source>
</evidence>
<keyword evidence="6 15" id="KW-0436">Ligase</keyword>
<protein>
    <recommendedName>
        <fullName evidence="15">Isoleucine--tRNA ligase</fullName>
        <ecNumber evidence="15">6.1.1.5</ecNumber>
    </recommendedName>
    <alternativeName>
        <fullName evidence="15">Isoleucyl-tRNA synthetase</fullName>
        <shortName evidence="15">IleRS</shortName>
    </alternativeName>
</protein>
<feature type="domain" description="Methionyl/Valyl/Leucyl/Isoleucyl-tRNA synthetase anticodon-binding" evidence="17">
    <location>
        <begin position="732"/>
        <end position="877"/>
    </location>
</feature>
<evidence type="ECO:0000256" key="6">
    <source>
        <dbReference type="ARBA" id="ARBA00022598"/>
    </source>
</evidence>
<dbReference type="CDD" id="cd07961">
    <property type="entry name" value="Anticodon_Ia_Ile_ABEc"/>
    <property type="match status" value="1"/>
</dbReference>
<evidence type="ECO:0000259" key="17">
    <source>
        <dbReference type="Pfam" id="PF08264"/>
    </source>
</evidence>
<comment type="subcellular location">
    <subcellularLocation>
        <location evidence="2 15">Cytoplasm</location>
    </subcellularLocation>
</comment>
<keyword evidence="7 15" id="KW-0479">Metal-binding</keyword>
<dbReference type="FunFam" id="3.40.50.620:FF:000075">
    <property type="entry name" value="Isoleucine--tRNA ligase"/>
    <property type="match status" value="1"/>
</dbReference>
<dbReference type="Pfam" id="PF08264">
    <property type="entry name" value="Anticodon_1"/>
    <property type="match status" value="1"/>
</dbReference>
<evidence type="ECO:0000256" key="11">
    <source>
        <dbReference type="ARBA" id="ARBA00022917"/>
    </source>
</evidence>
<dbReference type="InterPro" id="IPR002301">
    <property type="entry name" value="Ile-tRNA-ligase"/>
</dbReference>
<dbReference type="EMBL" id="FNDX01000003">
    <property type="protein sequence ID" value="SDI08894.1"/>
    <property type="molecule type" value="Genomic_DNA"/>
</dbReference>
<dbReference type="PROSITE" id="PS00178">
    <property type="entry name" value="AA_TRNA_LIGASE_I"/>
    <property type="match status" value="1"/>
</dbReference>
<comment type="subunit">
    <text evidence="4 15">Monomer.</text>
</comment>
<dbReference type="Proteomes" id="UP000199050">
    <property type="component" value="Unassembled WGS sequence"/>
</dbReference>
<evidence type="ECO:0000256" key="12">
    <source>
        <dbReference type="ARBA" id="ARBA00023146"/>
    </source>
</evidence>
<feature type="short sequence motif" description="'HIGH' region" evidence="15">
    <location>
        <begin position="103"/>
        <end position="113"/>
    </location>
</feature>
<dbReference type="Pfam" id="PF19302">
    <property type="entry name" value="DUF5915"/>
    <property type="match status" value="1"/>
</dbReference>
<feature type="binding site" evidence="15">
    <location>
        <position position="649"/>
    </location>
    <ligand>
        <name>ATP</name>
        <dbReference type="ChEBI" id="CHEBI:30616"/>
    </ligand>
</feature>